<organism evidence="6 7">
    <name type="scientific">Pygocentrus nattereri</name>
    <name type="common">Red-bellied piranha</name>
    <dbReference type="NCBI Taxonomy" id="42514"/>
    <lineage>
        <taxon>Eukaryota</taxon>
        <taxon>Metazoa</taxon>
        <taxon>Chordata</taxon>
        <taxon>Craniata</taxon>
        <taxon>Vertebrata</taxon>
        <taxon>Euteleostomi</taxon>
        <taxon>Actinopterygii</taxon>
        <taxon>Neopterygii</taxon>
        <taxon>Teleostei</taxon>
        <taxon>Ostariophysi</taxon>
        <taxon>Characiformes</taxon>
        <taxon>Characoidei</taxon>
        <taxon>Pygocentrus</taxon>
    </lineage>
</organism>
<dbReference type="PANTHER" id="PTHR43161">
    <property type="entry name" value="SORBITOL DEHYDROGENASE"/>
    <property type="match status" value="1"/>
</dbReference>
<evidence type="ECO:0000256" key="4">
    <source>
        <dbReference type="ARBA" id="ARBA00022833"/>
    </source>
</evidence>
<comment type="similarity">
    <text evidence="2">Belongs to the zinc-containing alcohol dehydrogenase family.</text>
</comment>
<proteinExistence type="inferred from homology"/>
<dbReference type="PANTHER" id="PTHR43161:SF9">
    <property type="entry name" value="SORBITOL DEHYDROGENASE"/>
    <property type="match status" value="1"/>
</dbReference>
<dbReference type="GO" id="GO:0003939">
    <property type="term" value="F:L-iditol 2-dehydrogenase (NAD+) activity"/>
    <property type="evidence" value="ECO:0007669"/>
    <property type="project" value="TreeGrafter"/>
</dbReference>
<dbReference type="Gene3D" id="3.90.180.10">
    <property type="entry name" value="Medium-chain alcohol dehydrogenases, catalytic domain"/>
    <property type="match status" value="1"/>
</dbReference>
<keyword evidence="3" id="KW-0479">Metal-binding</keyword>
<dbReference type="GO" id="GO:0046872">
    <property type="term" value="F:metal ion binding"/>
    <property type="evidence" value="ECO:0007669"/>
    <property type="project" value="UniProtKB-KW"/>
</dbReference>
<evidence type="ECO:0000256" key="5">
    <source>
        <dbReference type="ARBA" id="ARBA00023002"/>
    </source>
</evidence>
<keyword evidence="5" id="KW-0560">Oxidoreductase</keyword>
<dbReference type="InterPro" id="IPR011032">
    <property type="entry name" value="GroES-like_sf"/>
</dbReference>
<dbReference type="SUPFAM" id="SSF50129">
    <property type="entry name" value="GroES-like"/>
    <property type="match status" value="1"/>
</dbReference>
<dbReference type="Ensembl" id="ENSPNAT00000011771.2">
    <property type="protein sequence ID" value="ENSPNAP00000001657.2"/>
    <property type="gene ID" value="ENSPNAG00000008317.2"/>
</dbReference>
<evidence type="ECO:0000313" key="6">
    <source>
        <dbReference type="Ensembl" id="ENSPNAP00000001657.2"/>
    </source>
</evidence>
<evidence type="ECO:0000256" key="2">
    <source>
        <dbReference type="ARBA" id="ARBA00008072"/>
    </source>
</evidence>
<sequence length="148" mass="16100">VPEPGPNDVLLQMHSVGICGSVVHLWQSGGIGEEADGLGGHWGDHLKPDREANEPAVPSEMDEFVKSGNYHLSPNIFFYGRPPDRAMCRYYKQCWFLLQVNSLITRAGISLGSSVLICGAAKAMGASQVISRSNICGLCLKLSWKKVK</sequence>
<protein>
    <submittedName>
        <fullName evidence="6">Uncharacterized protein</fullName>
    </submittedName>
</protein>
<accession>A0A3B4BPG9</accession>
<reference evidence="6" key="2">
    <citation type="submission" date="2025-08" db="UniProtKB">
        <authorList>
            <consortium name="Ensembl"/>
        </authorList>
    </citation>
    <scope>IDENTIFICATION</scope>
</reference>
<evidence type="ECO:0000256" key="3">
    <source>
        <dbReference type="ARBA" id="ARBA00022723"/>
    </source>
</evidence>
<evidence type="ECO:0000313" key="7">
    <source>
        <dbReference type="Proteomes" id="UP001501920"/>
    </source>
</evidence>
<keyword evidence="7" id="KW-1185">Reference proteome</keyword>
<name>A0A3B4BPG9_PYGNA</name>
<comment type="cofactor">
    <cofactor evidence="1">
        <name>Zn(2+)</name>
        <dbReference type="ChEBI" id="CHEBI:29105"/>
    </cofactor>
</comment>
<dbReference type="STRING" id="42514.ENSPNAP00000001657"/>
<dbReference type="GO" id="GO:0006062">
    <property type="term" value="P:sorbitol catabolic process"/>
    <property type="evidence" value="ECO:0007669"/>
    <property type="project" value="TreeGrafter"/>
</dbReference>
<reference evidence="6" key="3">
    <citation type="submission" date="2025-09" db="UniProtKB">
        <authorList>
            <consortium name="Ensembl"/>
        </authorList>
    </citation>
    <scope>IDENTIFICATION</scope>
</reference>
<dbReference type="Proteomes" id="UP001501920">
    <property type="component" value="Chromosome 25"/>
</dbReference>
<reference evidence="6 7" key="1">
    <citation type="submission" date="2020-10" db="EMBL/GenBank/DDBJ databases">
        <title>Pygocentrus nattereri (red-bellied piranha) genome, fPygNat1, primary haplotype.</title>
        <authorList>
            <person name="Myers G."/>
            <person name="Meyer A."/>
            <person name="Karagic N."/>
            <person name="Pippel M."/>
            <person name="Winkler S."/>
            <person name="Tracey A."/>
            <person name="Wood J."/>
            <person name="Formenti G."/>
            <person name="Howe K."/>
            <person name="Fedrigo O."/>
            <person name="Jarvis E.D."/>
        </authorList>
    </citation>
    <scope>NUCLEOTIDE SEQUENCE [LARGE SCALE GENOMIC DNA]</scope>
</reference>
<dbReference type="AlphaFoldDB" id="A0A3B4BPG9"/>
<evidence type="ECO:0000256" key="1">
    <source>
        <dbReference type="ARBA" id="ARBA00001947"/>
    </source>
</evidence>
<dbReference type="OMA" id="CERQTQP"/>
<keyword evidence="4" id="KW-0862">Zinc</keyword>